<dbReference type="GO" id="GO:0042597">
    <property type="term" value="C:periplasmic space"/>
    <property type="evidence" value="ECO:0007669"/>
    <property type="project" value="UniProtKB-SubCell"/>
</dbReference>
<comment type="similarity">
    <text evidence="2">Belongs to the bacterial solute-binding protein 7 family.</text>
</comment>
<dbReference type="CDD" id="cd13603">
    <property type="entry name" value="PBP2_TRAP_Siap_TeaA_like"/>
    <property type="match status" value="1"/>
</dbReference>
<evidence type="ECO:0000313" key="6">
    <source>
        <dbReference type="EMBL" id="KIT17578.1"/>
    </source>
</evidence>
<sequence length="309" mass="33275">MTLTLTFGGYQGPGSVHTRGGHALADEVARRTGGQIVLRFQENVTDGGRPATDLLTEVEAGEMDGCYFASSYLAGRIPELEVLDQHFRVPDRAEAYARLDGALGDRLASLIAARTGFTVLGWWDNGFRHISAAVPLLAPEACSGLTIRTLSSDQHEIAFQALGFRTRRTDVRDLAAAVRDGTVDAQENPLTNIYNFGLHETHRHVVLTRHLLGVAPVLFNAARLAALSADLRTRLAEAVAAATEAQRRFATEDDAACAAALRAEGVTLHDLTDAERARFAAAVAPAVDRLRARIPRDLLALFDADMAPA</sequence>
<dbReference type="RefSeq" id="WP_043917602.1">
    <property type="nucleotide sequence ID" value="NZ_FZPF01000002.1"/>
</dbReference>
<dbReference type="NCBIfam" id="NF037995">
    <property type="entry name" value="TRAP_S1"/>
    <property type="match status" value="1"/>
</dbReference>
<dbReference type="InterPro" id="IPR038404">
    <property type="entry name" value="TRAP_DctP_sf"/>
</dbReference>
<evidence type="ECO:0000256" key="3">
    <source>
        <dbReference type="ARBA" id="ARBA00022448"/>
    </source>
</evidence>
<dbReference type="Gene3D" id="3.40.190.170">
    <property type="entry name" value="Bacterial extracellular solute-binding protein, family 7"/>
    <property type="match status" value="1"/>
</dbReference>
<dbReference type="Proteomes" id="UP000032232">
    <property type="component" value="Unassembled WGS sequence"/>
</dbReference>
<evidence type="ECO:0000256" key="5">
    <source>
        <dbReference type="ARBA" id="ARBA00022764"/>
    </source>
</evidence>
<reference evidence="6 7" key="1">
    <citation type="submission" date="2015-02" db="EMBL/GenBank/DDBJ databases">
        <title>Genome Sequence of Jannaschia aquimarina DSM28248, a member of the Roseobacter clade.</title>
        <authorList>
            <person name="Voget S."/>
            <person name="Daniel R."/>
        </authorList>
    </citation>
    <scope>NUCLEOTIDE SEQUENCE [LARGE SCALE GENOMIC DNA]</scope>
    <source>
        <strain evidence="6 7">GSW-M26</strain>
    </source>
</reference>
<comment type="subcellular location">
    <subcellularLocation>
        <location evidence="1">Periplasm</location>
    </subcellularLocation>
</comment>
<evidence type="ECO:0000256" key="2">
    <source>
        <dbReference type="ARBA" id="ARBA00009023"/>
    </source>
</evidence>
<organism evidence="6 7">
    <name type="scientific">Jannaschia aquimarina</name>
    <dbReference type="NCBI Taxonomy" id="935700"/>
    <lineage>
        <taxon>Bacteria</taxon>
        <taxon>Pseudomonadati</taxon>
        <taxon>Pseudomonadota</taxon>
        <taxon>Alphaproteobacteria</taxon>
        <taxon>Rhodobacterales</taxon>
        <taxon>Roseobacteraceae</taxon>
        <taxon>Jannaschia</taxon>
    </lineage>
</organism>
<name>A0A0D1DC40_9RHOB</name>
<evidence type="ECO:0000256" key="1">
    <source>
        <dbReference type="ARBA" id="ARBA00004418"/>
    </source>
</evidence>
<dbReference type="OrthoDB" id="9803763at2"/>
<evidence type="ECO:0000313" key="7">
    <source>
        <dbReference type="Proteomes" id="UP000032232"/>
    </source>
</evidence>
<dbReference type="STRING" id="935700.jaqu_07680"/>
<protein>
    <submittedName>
        <fullName evidence="6">YiaO_1 protein</fullName>
    </submittedName>
</protein>
<keyword evidence="7" id="KW-1185">Reference proteome</keyword>
<keyword evidence="3" id="KW-0813">Transport</keyword>
<dbReference type="Pfam" id="PF03480">
    <property type="entry name" value="DctP"/>
    <property type="match status" value="1"/>
</dbReference>
<evidence type="ECO:0000256" key="4">
    <source>
        <dbReference type="ARBA" id="ARBA00022729"/>
    </source>
</evidence>
<gene>
    <name evidence="6" type="primary">yiaO_1</name>
    <name evidence="6" type="ORF">jaqu_07680</name>
</gene>
<dbReference type="GO" id="GO:0055085">
    <property type="term" value="P:transmembrane transport"/>
    <property type="evidence" value="ECO:0007669"/>
    <property type="project" value="InterPro"/>
</dbReference>
<keyword evidence="4" id="KW-0732">Signal</keyword>
<keyword evidence="5" id="KW-0574">Periplasm</keyword>
<dbReference type="PANTHER" id="PTHR33376:SF7">
    <property type="entry name" value="C4-DICARBOXYLATE-BINDING PROTEIN DCTB"/>
    <property type="match status" value="1"/>
</dbReference>
<dbReference type="PATRIC" id="fig|935700.4.peg.809"/>
<proteinExistence type="inferred from homology"/>
<dbReference type="EMBL" id="JYFE01000017">
    <property type="protein sequence ID" value="KIT17578.1"/>
    <property type="molecule type" value="Genomic_DNA"/>
</dbReference>
<accession>A0A0D1DC40</accession>
<comment type="caution">
    <text evidence="6">The sequence shown here is derived from an EMBL/GenBank/DDBJ whole genome shotgun (WGS) entry which is preliminary data.</text>
</comment>
<dbReference type="PANTHER" id="PTHR33376">
    <property type="match status" value="1"/>
</dbReference>
<dbReference type="InterPro" id="IPR018389">
    <property type="entry name" value="DctP_fam"/>
</dbReference>
<dbReference type="AlphaFoldDB" id="A0A0D1DC40"/>